<dbReference type="PaxDb" id="35128-Thaps2934"/>
<dbReference type="AlphaFoldDB" id="B8BVS1"/>
<name>B8BVS1_THAPS</name>
<dbReference type="KEGG" id="tps:THAPSDRAFT_2934"/>
<dbReference type="eggNOG" id="ENOG502TAPP">
    <property type="taxonomic scope" value="Eukaryota"/>
</dbReference>
<dbReference type="GeneID" id="7452906"/>
<evidence type="ECO:0000256" key="1">
    <source>
        <dbReference type="SAM" id="Coils"/>
    </source>
</evidence>
<sequence>MPKDAIPTSRREEQHWTSFRSAVVCLQQKLGEQMSEDPPVDDAKCGQIQHCYIDDEERDDFSVSSDILGSDTQQPQLVSVQIQHGSSASSLHNNPQEEESTNNNNRNNNNNSNKNNSSTHRFDFSGLEEVNKSICSNNNTIEELMVSPLNAETNTSQTATVALSLAESQLAEMKLKLAMTESERDELEFELMKSKG</sequence>
<accession>B8BVS1</accession>
<reference evidence="3 4" key="1">
    <citation type="journal article" date="2004" name="Science">
        <title>The genome of the diatom Thalassiosira pseudonana: ecology, evolution, and metabolism.</title>
        <authorList>
            <person name="Armbrust E.V."/>
            <person name="Berges J.A."/>
            <person name="Bowler C."/>
            <person name="Green B.R."/>
            <person name="Martinez D."/>
            <person name="Putnam N.H."/>
            <person name="Zhou S."/>
            <person name="Allen A.E."/>
            <person name="Apt K.E."/>
            <person name="Bechner M."/>
            <person name="Brzezinski M.A."/>
            <person name="Chaal B.K."/>
            <person name="Chiovitti A."/>
            <person name="Davis A.K."/>
            <person name="Demarest M.S."/>
            <person name="Detter J.C."/>
            <person name="Glavina T."/>
            <person name="Goodstein D."/>
            <person name="Hadi M.Z."/>
            <person name="Hellsten U."/>
            <person name="Hildebrand M."/>
            <person name="Jenkins B.D."/>
            <person name="Jurka J."/>
            <person name="Kapitonov V.V."/>
            <person name="Kroger N."/>
            <person name="Lau W.W."/>
            <person name="Lane T.W."/>
            <person name="Larimer F.W."/>
            <person name="Lippmeier J.C."/>
            <person name="Lucas S."/>
            <person name="Medina M."/>
            <person name="Montsant A."/>
            <person name="Obornik M."/>
            <person name="Parker M.S."/>
            <person name="Palenik B."/>
            <person name="Pazour G.J."/>
            <person name="Richardson P.M."/>
            <person name="Rynearson T.A."/>
            <person name="Saito M.A."/>
            <person name="Schwartz D.C."/>
            <person name="Thamatrakoln K."/>
            <person name="Valentin K."/>
            <person name="Vardi A."/>
            <person name="Wilkerson F.P."/>
            <person name="Rokhsar D.S."/>
        </authorList>
    </citation>
    <scope>NUCLEOTIDE SEQUENCE [LARGE SCALE GENOMIC DNA]</scope>
    <source>
        <strain evidence="3 4">CCMP1335</strain>
    </source>
</reference>
<protein>
    <submittedName>
        <fullName evidence="3">Uncharacterized protein</fullName>
    </submittedName>
</protein>
<dbReference type="RefSeq" id="XP_002288067.1">
    <property type="nucleotide sequence ID" value="XM_002288031.1"/>
</dbReference>
<dbReference type="Proteomes" id="UP000001449">
    <property type="component" value="Chromosome 2"/>
</dbReference>
<feature type="region of interest" description="Disordered" evidence="2">
    <location>
        <begin position="77"/>
        <end position="121"/>
    </location>
</feature>
<dbReference type="EMBL" id="CM000639">
    <property type="protein sequence ID" value="EED95510.1"/>
    <property type="molecule type" value="Genomic_DNA"/>
</dbReference>
<organism evidence="3 4">
    <name type="scientific">Thalassiosira pseudonana</name>
    <name type="common">Marine diatom</name>
    <name type="synonym">Cyclotella nana</name>
    <dbReference type="NCBI Taxonomy" id="35128"/>
    <lineage>
        <taxon>Eukaryota</taxon>
        <taxon>Sar</taxon>
        <taxon>Stramenopiles</taxon>
        <taxon>Ochrophyta</taxon>
        <taxon>Bacillariophyta</taxon>
        <taxon>Coscinodiscophyceae</taxon>
        <taxon>Thalassiosirophycidae</taxon>
        <taxon>Thalassiosirales</taxon>
        <taxon>Thalassiosiraceae</taxon>
        <taxon>Thalassiosira</taxon>
    </lineage>
</organism>
<evidence type="ECO:0000313" key="4">
    <source>
        <dbReference type="Proteomes" id="UP000001449"/>
    </source>
</evidence>
<evidence type="ECO:0000256" key="2">
    <source>
        <dbReference type="SAM" id="MobiDB-lite"/>
    </source>
</evidence>
<keyword evidence="4" id="KW-1185">Reference proteome</keyword>
<keyword evidence="1" id="KW-0175">Coiled coil</keyword>
<proteinExistence type="predicted"/>
<dbReference type="HOGENOM" id="CLU_1392715_0_0_1"/>
<reference evidence="3 4" key="2">
    <citation type="journal article" date="2008" name="Nature">
        <title>The Phaeodactylum genome reveals the evolutionary history of diatom genomes.</title>
        <authorList>
            <person name="Bowler C."/>
            <person name="Allen A.E."/>
            <person name="Badger J.H."/>
            <person name="Grimwood J."/>
            <person name="Jabbari K."/>
            <person name="Kuo A."/>
            <person name="Maheswari U."/>
            <person name="Martens C."/>
            <person name="Maumus F."/>
            <person name="Otillar R.P."/>
            <person name="Rayko E."/>
            <person name="Salamov A."/>
            <person name="Vandepoele K."/>
            <person name="Beszteri B."/>
            <person name="Gruber A."/>
            <person name="Heijde M."/>
            <person name="Katinka M."/>
            <person name="Mock T."/>
            <person name="Valentin K."/>
            <person name="Verret F."/>
            <person name="Berges J.A."/>
            <person name="Brownlee C."/>
            <person name="Cadoret J.P."/>
            <person name="Chiovitti A."/>
            <person name="Choi C.J."/>
            <person name="Coesel S."/>
            <person name="De Martino A."/>
            <person name="Detter J.C."/>
            <person name="Durkin C."/>
            <person name="Falciatore A."/>
            <person name="Fournet J."/>
            <person name="Haruta M."/>
            <person name="Huysman M.J."/>
            <person name="Jenkins B.D."/>
            <person name="Jiroutova K."/>
            <person name="Jorgensen R.E."/>
            <person name="Joubert Y."/>
            <person name="Kaplan A."/>
            <person name="Kroger N."/>
            <person name="Kroth P.G."/>
            <person name="La Roche J."/>
            <person name="Lindquist E."/>
            <person name="Lommer M."/>
            <person name="Martin-Jezequel V."/>
            <person name="Lopez P.J."/>
            <person name="Lucas S."/>
            <person name="Mangogna M."/>
            <person name="McGinnis K."/>
            <person name="Medlin L.K."/>
            <person name="Montsant A."/>
            <person name="Oudot-Le Secq M.P."/>
            <person name="Napoli C."/>
            <person name="Obornik M."/>
            <person name="Parker M.S."/>
            <person name="Petit J.L."/>
            <person name="Porcel B.M."/>
            <person name="Poulsen N."/>
            <person name="Robison M."/>
            <person name="Rychlewski L."/>
            <person name="Rynearson T.A."/>
            <person name="Schmutz J."/>
            <person name="Shapiro H."/>
            <person name="Siaut M."/>
            <person name="Stanley M."/>
            <person name="Sussman M.R."/>
            <person name="Taylor A.R."/>
            <person name="Vardi A."/>
            <person name="von Dassow P."/>
            <person name="Vyverman W."/>
            <person name="Willis A."/>
            <person name="Wyrwicz L.S."/>
            <person name="Rokhsar D.S."/>
            <person name="Weissenbach J."/>
            <person name="Armbrust E.V."/>
            <person name="Green B.R."/>
            <person name="Van de Peer Y."/>
            <person name="Grigoriev I.V."/>
        </authorList>
    </citation>
    <scope>NUCLEOTIDE SEQUENCE [LARGE SCALE GENOMIC DNA]</scope>
    <source>
        <strain evidence="3 4">CCMP1335</strain>
    </source>
</reference>
<dbReference type="InParanoid" id="B8BVS1"/>
<feature type="compositionally biased region" description="Low complexity" evidence="2">
    <location>
        <begin position="102"/>
        <end position="118"/>
    </location>
</feature>
<feature type="coiled-coil region" evidence="1">
    <location>
        <begin position="163"/>
        <end position="190"/>
    </location>
</feature>
<gene>
    <name evidence="3" type="ORF">THAPSDRAFT_2934</name>
</gene>
<evidence type="ECO:0000313" key="3">
    <source>
        <dbReference type="EMBL" id="EED95510.1"/>
    </source>
</evidence>
<feature type="compositionally biased region" description="Polar residues" evidence="2">
    <location>
        <begin position="77"/>
        <end position="94"/>
    </location>
</feature>